<dbReference type="RefSeq" id="WP_268305403.1">
    <property type="nucleotide sequence ID" value="NZ_JALAXI010000010.1"/>
</dbReference>
<organism evidence="1 2">
    <name type="scientific">Bacillus haynesii</name>
    <dbReference type="NCBI Taxonomy" id="1925021"/>
    <lineage>
        <taxon>Bacteria</taxon>
        <taxon>Bacillati</taxon>
        <taxon>Bacillota</taxon>
        <taxon>Bacilli</taxon>
        <taxon>Bacillales</taxon>
        <taxon>Bacillaceae</taxon>
        <taxon>Bacillus</taxon>
    </lineage>
</organism>
<evidence type="ECO:0000313" key="1">
    <source>
        <dbReference type="EMBL" id="MCY9280816.1"/>
    </source>
</evidence>
<accession>A0AA90ET19</accession>
<dbReference type="EMBL" id="JALAXI010000010">
    <property type="protein sequence ID" value="MCY9280816.1"/>
    <property type="molecule type" value="Genomic_DNA"/>
</dbReference>
<protein>
    <submittedName>
        <fullName evidence="1">Uncharacterized protein</fullName>
    </submittedName>
</protein>
<gene>
    <name evidence="1" type="ORF">MOE73_12150</name>
</gene>
<sequence length="123" mass="14460">MNEQMTEILSEARRGIREILEHGFEVKKINLRPDVKRRLARDHLDLLAIVGKDDEEGERTKWKIFNYPVDVGFMKEDFKIEFRVGTHILELGPDEEIVKAHSYTHDGLIRVSYQVVRRKGETL</sequence>
<proteinExistence type="predicted"/>
<dbReference type="Proteomes" id="UP001066455">
    <property type="component" value="Unassembled WGS sequence"/>
</dbReference>
<comment type="caution">
    <text evidence="1">The sequence shown here is derived from an EMBL/GenBank/DDBJ whole genome shotgun (WGS) entry which is preliminary data.</text>
</comment>
<reference evidence="1" key="1">
    <citation type="submission" date="2022-02" db="EMBL/GenBank/DDBJ databases">
        <title>Crop Bioprotection Bacillus Genome Sequencing.</title>
        <authorList>
            <person name="Dunlap C."/>
        </authorList>
    </citation>
    <scope>NUCLEOTIDE SEQUENCE</scope>
    <source>
        <strain evidence="1">T20C14</strain>
    </source>
</reference>
<dbReference type="AlphaFoldDB" id="A0AA90ET19"/>
<evidence type="ECO:0000313" key="2">
    <source>
        <dbReference type="Proteomes" id="UP001066455"/>
    </source>
</evidence>
<name>A0AA90ET19_9BACI</name>